<sequence length="230" mass="26384">MLGALKTKVNFTDPVVLYLFFHSLRYQSGRLNIQALHSVSFTADIIMAHYRASDSKREHFRRYLEKTGVVDSLTSVFVSLYEQQEKPPNALEYVKEHLGAVPLTSADTEALQQEVNDLRQRCACLEEENKDLKARVCLLVFCVCVFGGFFLITFYIIGLNSYENVPAQSTRESTVFLHFTPMSTVHPSCFFLCANDICWFPSVVYFFIAFKKYLLTLSVNKKWISEPTLV</sequence>
<dbReference type="InterPro" id="IPR026060">
    <property type="entry name" value="AMY1"/>
</dbReference>
<evidence type="ECO:0000256" key="5">
    <source>
        <dbReference type="SAM" id="Phobius"/>
    </source>
</evidence>
<reference evidence="7" key="1">
    <citation type="submission" date="2013-11" db="EMBL/GenBank/DDBJ databases">
        <title>The genomic landscape of the Guanapo guppy.</title>
        <authorList>
            <person name="Kuenstner A."/>
            <person name="Dreyer C."/>
        </authorList>
    </citation>
    <scope>NUCLEOTIDE SEQUENCE</scope>
    <source>
        <strain evidence="7">Guanapo</strain>
    </source>
</reference>
<keyword evidence="4" id="KW-0175">Coiled coil</keyword>
<reference evidence="6" key="2">
    <citation type="submission" date="2025-08" db="UniProtKB">
        <authorList>
            <consortium name="Ensembl"/>
        </authorList>
    </citation>
    <scope>IDENTIFICATION</scope>
    <source>
        <strain evidence="6">Guanapo</strain>
    </source>
</reference>
<keyword evidence="7" id="KW-1185">Reference proteome</keyword>
<dbReference type="PANTHER" id="PTHR13168">
    <property type="entry name" value="ASSOCIATE OF C-MYC AMY-1"/>
    <property type="match status" value="1"/>
</dbReference>
<dbReference type="GO" id="GO:0003713">
    <property type="term" value="F:transcription coactivator activity"/>
    <property type="evidence" value="ECO:0007669"/>
    <property type="project" value="InterPro"/>
</dbReference>
<dbReference type="AlphaFoldDB" id="A0A3P9NHB5"/>
<evidence type="ECO:0000256" key="4">
    <source>
        <dbReference type="SAM" id="Coils"/>
    </source>
</evidence>
<accession>A0A3P9NHB5</accession>
<evidence type="ECO:0000256" key="2">
    <source>
        <dbReference type="ARBA" id="ARBA00009389"/>
    </source>
</evidence>
<protein>
    <submittedName>
        <fullName evidence="6">MYC binding protein</fullName>
    </submittedName>
</protein>
<comment type="similarity">
    <text evidence="2">Belongs to the AMY1 family.</text>
</comment>
<dbReference type="CDD" id="cd21937">
    <property type="entry name" value="ZIP_MycBP-like"/>
    <property type="match status" value="1"/>
</dbReference>
<evidence type="ECO:0000313" key="6">
    <source>
        <dbReference type="Ensembl" id="ENSPREP00000008971.1"/>
    </source>
</evidence>
<keyword evidence="3" id="KW-0539">Nucleus</keyword>
<dbReference type="Ensembl" id="ENSPRET00000009079.1">
    <property type="protein sequence ID" value="ENSPREP00000008971.1"/>
    <property type="gene ID" value="ENSPREG00000006142.1"/>
</dbReference>
<evidence type="ECO:0000313" key="7">
    <source>
        <dbReference type="Proteomes" id="UP000242638"/>
    </source>
</evidence>
<feature type="transmembrane region" description="Helical" evidence="5">
    <location>
        <begin position="136"/>
        <end position="157"/>
    </location>
</feature>
<keyword evidence="5" id="KW-1133">Transmembrane helix</keyword>
<feature type="coiled-coil region" evidence="4">
    <location>
        <begin position="108"/>
        <end position="135"/>
    </location>
</feature>
<dbReference type="Gene3D" id="6.10.250.1060">
    <property type="match status" value="1"/>
</dbReference>
<dbReference type="Bgee" id="ENSPREG00000006142">
    <property type="expression patterns" value="Expressed in caudal fin and 1 other cell type or tissue"/>
</dbReference>
<keyword evidence="5" id="KW-0472">Membrane</keyword>
<evidence type="ECO:0000256" key="3">
    <source>
        <dbReference type="ARBA" id="ARBA00023242"/>
    </source>
</evidence>
<proteinExistence type="inferred from homology"/>
<dbReference type="PRINTS" id="PR02028">
    <property type="entry name" value="CMYCBINDINGP"/>
</dbReference>
<dbReference type="Proteomes" id="UP000242638">
    <property type="component" value="Unassembled WGS sequence"/>
</dbReference>
<dbReference type="STRING" id="8081.ENSPREP00000008971"/>
<keyword evidence="5" id="KW-0812">Transmembrane</keyword>
<name>A0A3P9NHB5_POERE</name>
<evidence type="ECO:0000256" key="1">
    <source>
        <dbReference type="ARBA" id="ARBA00004123"/>
    </source>
</evidence>
<feature type="transmembrane region" description="Helical" evidence="5">
    <location>
        <begin position="185"/>
        <end position="208"/>
    </location>
</feature>
<dbReference type="GO" id="GO:0005634">
    <property type="term" value="C:nucleus"/>
    <property type="evidence" value="ECO:0007669"/>
    <property type="project" value="UniProtKB-SubCell"/>
</dbReference>
<organism evidence="6 7">
    <name type="scientific">Poecilia reticulata</name>
    <name type="common">Guppy</name>
    <name type="synonym">Acanthophacelus reticulatus</name>
    <dbReference type="NCBI Taxonomy" id="8081"/>
    <lineage>
        <taxon>Eukaryota</taxon>
        <taxon>Metazoa</taxon>
        <taxon>Chordata</taxon>
        <taxon>Craniata</taxon>
        <taxon>Vertebrata</taxon>
        <taxon>Euteleostomi</taxon>
        <taxon>Actinopterygii</taxon>
        <taxon>Neopterygii</taxon>
        <taxon>Teleostei</taxon>
        <taxon>Neoteleostei</taxon>
        <taxon>Acanthomorphata</taxon>
        <taxon>Ovalentaria</taxon>
        <taxon>Atherinomorphae</taxon>
        <taxon>Cyprinodontiformes</taxon>
        <taxon>Poeciliidae</taxon>
        <taxon>Poeciliinae</taxon>
        <taxon>Poecilia</taxon>
    </lineage>
</organism>
<comment type="subcellular location">
    <subcellularLocation>
        <location evidence="1">Nucleus</location>
    </subcellularLocation>
</comment>
<reference evidence="6" key="3">
    <citation type="submission" date="2025-09" db="UniProtKB">
        <authorList>
            <consortium name="Ensembl"/>
        </authorList>
    </citation>
    <scope>IDENTIFICATION</scope>
    <source>
        <strain evidence="6">Guanapo</strain>
    </source>
</reference>
<dbReference type="GeneTree" id="ENSGT00390000017974"/>
<dbReference type="PANTHER" id="PTHR13168:SF0">
    <property type="entry name" value="C-MYC-BINDING PROTEIN"/>
    <property type="match status" value="1"/>
</dbReference>